<dbReference type="Proteomes" id="UP000199629">
    <property type="component" value="Unassembled WGS sequence"/>
</dbReference>
<evidence type="ECO:0000256" key="2">
    <source>
        <dbReference type="SAM" id="Phobius"/>
    </source>
</evidence>
<evidence type="ECO:0000256" key="1">
    <source>
        <dbReference type="SAM" id="MobiDB-lite"/>
    </source>
</evidence>
<gene>
    <name evidence="3" type="ORF">GA0070214_10262</name>
</gene>
<feature type="compositionally biased region" description="Basic and acidic residues" evidence="1">
    <location>
        <begin position="57"/>
        <end position="68"/>
    </location>
</feature>
<keyword evidence="2" id="KW-0472">Membrane</keyword>
<keyword evidence="2" id="KW-1133">Transmembrane helix</keyword>
<feature type="region of interest" description="Disordered" evidence="1">
    <location>
        <begin position="52"/>
        <end position="89"/>
    </location>
</feature>
<proteinExistence type="predicted"/>
<protein>
    <submittedName>
        <fullName evidence="3">Uncharacterized protein</fullName>
    </submittedName>
</protein>
<accession>A0A1C4V612</accession>
<reference evidence="4" key="1">
    <citation type="submission" date="2016-06" db="EMBL/GenBank/DDBJ databases">
        <authorList>
            <person name="Varghese N."/>
            <person name="Submissions Spin"/>
        </authorList>
    </citation>
    <scope>NUCLEOTIDE SEQUENCE [LARGE SCALE GENOMIC DNA]</scope>
    <source>
        <strain evidence="4">DSM 45246</strain>
    </source>
</reference>
<dbReference type="RefSeq" id="WP_091260048.1">
    <property type="nucleotide sequence ID" value="NZ_FMCS01000002.1"/>
</dbReference>
<feature type="transmembrane region" description="Helical" evidence="2">
    <location>
        <begin position="12"/>
        <end position="45"/>
    </location>
</feature>
<organism evidence="3 4">
    <name type="scientific">Micromonospora chaiyaphumensis</name>
    <dbReference type="NCBI Taxonomy" id="307119"/>
    <lineage>
        <taxon>Bacteria</taxon>
        <taxon>Bacillati</taxon>
        <taxon>Actinomycetota</taxon>
        <taxon>Actinomycetes</taxon>
        <taxon>Micromonosporales</taxon>
        <taxon>Micromonosporaceae</taxon>
        <taxon>Micromonospora</taxon>
    </lineage>
</organism>
<evidence type="ECO:0000313" key="4">
    <source>
        <dbReference type="Proteomes" id="UP000199629"/>
    </source>
</evidence>
<dbReference type="AlphaFoldDB" id="A0A1C4V612"/>
<keyword evidence="4" id="KW-1185">Reference proteome</keyword>
<keyword evidence="2" id="KW-0812">Transmembrane</keyword>
<dbReference type="EMBL" id="FMCS01000002">
    <property type="protein sequence ID" value="SCE79450.1"/>
    <property type="molecule type" value="Genomic_DNA"/>
</dbReference>
<feature type="compositionally biased region" description="Basic and acidic residues" evidence="1">
    <location>
        <begin position="76"/>
        <end position="89"/>
    </location>
</feature>
<name>A0A1C4V612_9ACTN</name>
<sequence length="89" mass="9175">MTGSSRRQAASWVAGLLIGLVIGLLTIGGFGGVAFGIGIGLAFGIALTKTTASNDDAESRAATERDPQHTGGPHQDAGDRDPDRDDRRL</sequence>
<evidence type="ECO:0000313" key="3">
    <source>
        <dbReference type="EMBL" id="SCE79450.1"/>
    </source>
</evidence>